<evidence type="ECO:0000313" key="7">
    <source>
        <dbReference type="Proteomes" id="UP000241912"/>
    </source>
</evidence>
<dbReference type="GO" id="GO:0071973">
    <property type="term" value="P:bacterial-type flagellum-dependent cell motility"/>
    <property type="evidence" value="ECO:0007669"/>
    <property type="project" value="InterPro"/>
</dbReference>
<keyword evidence="4 5" id="KW-0975">Bacterial flagellum</keyword>
<comment type="subcellular location">
    <subcellularLocation>
        <location evidence="2 5">Bacterial flagellum basal body</location>
    </subcellularLocation>
</comment>
<dbReference type="NCBIfam" id="NF003676">
    <property type="entry name" value="PRK05303.1"/>
    <property type="match status" value="1"/>
</dbReference>
<dbReference type="HAMAP" id="MF_00416">
    <property type="entry name" value="FlgI"/>
    <property type="match status" value="1"/>
</dbReference>
<dbReference type="InterPro" id="IPR001782">
    <property type="entry name" value="Flag_FlgI"/>
</dbReference>
<dbReference type="PRINTS" id="PR01010">
    <property type="entry name" value="FLGPRINGFLGI"/>
</dbReference>
<keyword evidence="3" id="KW-0732">Signal</keyword>
<dbReference type="GO" id="GO:0005198">
    <property type="term" value="F:structural molecule activity"/>
    <property type="evidence" value="ECO:0007669"/>
    <property type="project" value="InterPro"/>
</dbReference>
<dbReference type="AlphaFoldDB" id="A0A2P7NTI4"/>
<comment type="caution">
    <text evidence="6">The sequence shown here is derived from an EMBL/GenBank/DDBJ whole genome shotgun (WGS) entry which is preliminary data.</text>
</comment>
<evidence type="ECO:0000256" key="4">
    <source>
        <dbReference type="ARBA" id="ARBA00023143"/>
    </source>
</evidence>
<accession>A0A2P7NTI4</accession>
<dbReference type="GO" id="GO:0030288">
    <property type="term" value="C:outer membrane-bounded periplasmic space"/>
    <property type="evidence" value="ECO:0007669"/>
    <property type="project" value="InterPro"/>
</dbReference>
<evidence type="ECO:0000256" key="5">
    <source>
        <dbReference type="HAMAP-Rule" id="MF_00416"/>
    </source>
</evidence>
<gene>
    <name evidence="5" type="primary">flgI</name>
    <name evidence="6" type="ORF">C7H79_11560</name>
</gene>
<dbReference type="EMBL" id="PXXU01000036">
    <property type="protein sequence ID" value="PSJ16784.1"/>
    <property type="molecule type" value="Genomic_DNA"/>
</dbReference>
<sequence length="369" mass="38467">MKIPNMIIHSLLTICLFFPGISMADRIKDLASIQGVRNNQLIGYGLVVGLDGSGDMTTQTPFTVQSVISMLGQLGVNLPPGTNLQLRNVAAVMVTATLPAFAKPGQHIDVTISSMGNAKSLRGGTLLMTPLKGADNQVYAMAQGSILVGGIGAAAGGSSVQINHLSVGRISGGGIVEREIPTVVGQGDYINLELNSTDFSTVNRIVDAINSLYPSSAVAVDGRVVQVKAPADISQRIMFISRIESMDIVPAKASAKVIVNSRTGSVVMNQSVTLETSAIAHGNLSIIINTEPVISQPGPLAQRGETVVTQRSQVEIRTDEGNLMLLPNGADLGEVVKALTAIGATTQDLLSILQALKAAGSLRADLEII</sequence>
<dbReference type="GO" id="GO:0009428">
    <property type="term" value="C:bacterial-type flagellum basal body, distal rod, P ring"/>
    <property type="evidence" value="ECO:0007669"/>
    <property type="project" value="InterPro"/>
</dbReference>
<dbReference type="Proteomes" id="UP000241912">
    <property type="component" value="Unassembled WGS sequence"/>
</dbReference>
<comment type="function">
    <text evidence="1 5">Assembles around the rod to form the L-ring and probably protects the motor/basal body from shearing forces during rotation.</text>
</comment>
<evidence type="ECO:0000313" key="6">
    <source>
        <dbReference type="EMBL" id="PSJ16784.1"/>
    </source>
</evidence>
<dbReference type="PANTHER" id="PTHR30381">
    <property type="entry name" value="FLAGELLAR P-RING PERIPLASMIC PROTEIN FLGI"/>
    <property type="match status" value="1"/>
</dbReference>
<reference evidence="6 7" key="1">
    <citation type="submission" date="2018-03" db="EMBL/GenBank/DDBJ databases">
        <title>Draft genome of Nitrosomonas supralitoralis APG5.</title>
        <authorList>
            <person name="Urakawa H."/>
            <person name="Lopez J.V."/>
        </authorList>
    </citation>
    <scope>NUCLEOTIDE SEQUENCE [LARGE SCALE GENOMIC DNA]</scope>
    <source>
        <strain evidence="6 7">APG5</strain>
    </source>
</reference>
<keyword evidence="6" id="KW-0282">Flagellum</keyword>
<dbReference type="Pfam" id="PF02119">
    <property type="entry name" value="FlgI"/>
    <property type="match status" value="1"/>
</dbReference>
<comment type="subunit">
    <text evidence="5">The basal body constitutes a major portion of the flagellar organelle and consists of four rings (L,P,S, and M) mounted on a central rod.</text>
</comment>
<proteinExistence type="inferred from homology"/>
<keyword evidence="6" id="KW-0969">Cilium</keyword>
<keyword evidence="7" id="KW-1185">Reference proteome</keyword>
<keyword evidence="6" id="KW-0966">Cell projection</keyword>
<protein>
    <recommendedName>
        <fullName evidence="5">Flagellar P-ring protein</fullName>
    </recommendedName>
    <alternativeName>
        <fullName evidence="5">Basal body P-ring protein</fullName>
    </alternativeName>
</protein>
<evidence type="ECO:0000256" key="2">
    <source>
        <dbReference type="ARBA" id="ARBA00004117"/>
    </source>
</evidence>
<organism evidence="6 7">
    <name type="scientific">Nitrosomonas supralitoralis</name>
    <dbReference type="NCBI Taxonomy" id="2116706"/>
    <lineage>
        <taxon>Bacteria</taxon>
        <taxon>Pseudomonadati</taxon>
        <taxon>Pseudomonadota</taxon>
        <taxon>Betaproteobacteria</taxon>
        <taxon>Nitrosomonadales</taxon>
        <taxon>Nitrosomonadaceae</taxon>
        <taxon>Nitrosomonas</taxon>
    </lineage>
</organism>
<dbReference type="PANTHER" id="PTHR30381:SF0">
    <property type="entry name" value="FLAGELLAR P-RING PROTEIN"/>
    <property type="match status" value="1"/>
</dbReference>
<evidence type="ECO:0000256" key="3">
    <source>
        <dbReference type="ARBA" id="ARBA00022729"/>
    </source>
</evidence>
<evidence type="ECO:0000256" key="1">
    <source>
        <dbReference type="ARBA" id="ARBA00002591"/>
    </source>
</evidence>
<dbReference type="OrthoDB" id="9786431at2"/>
<name>A0A2P7NTI4_9PROT</name>
<dbReference type="RefSeq" id="WP_106707424.1">
    <property type="nucleotide sequence ID" value="NZ_PXXU01000036.1"/>
</dbReference>
<comment type="similarity">
    <text evidence="5">Belongs to the FlgI family.</text>
</comment>